<dbReference type="EMBL" id="JACORU010000005">
    <property type="protein sequence ID" value="MBC5765705.1"/>
    <property type="molecule type" value="Genomic_DNA"/>
</dbReference>
<dbReference type="RefSeq" id="WP_187082182.1">
    <property type="nucleotide sequence ID" value="NZ_JACORU010000005.1"/>
</dbReference>
<evidence type="ECO:0000256" key="1">
    <source>
        <dbReference type="SAM" id="MobiDB-lite"/>
    </source>
</evidence>
<evidence type="ECO:0000313" key="2">
    <source>
        <dbReference type="EMBL" id="MBC5765705.1"/>
    </source>
</evidence>
<reference evidence="2" key="1">
    <citation type="submission" date="2020-08" db="EMBL/GenBank/DDBJ databases">
        <title>Ramlibacter sp. GTP1 16S ribosomal RNA gene genome sequencing and assembly.</title>
        <authorList>
            <person name="Kang M."/>
        </authorList>
    </citation>
    <scope>NUCLEOTIDE SEQUENCE</scope>
    <source>
        <strain evidence="2">GTP1</strain>
    </source>
</reference>
<sequence length="149" mass="16332">MHRWISGRRMVVALALAGAFAAAGGLAIGKDTARTPEKRAEAAMEAKIDRAQAAYATARKKCGDAKTDARKACVHKARVDRDAAIRLAKIEKVRELNALKEKEEERRTGQAEKPLSDAGKFAAAKARCEMMGPDRDRCLAEAKQRFHKT</sequence>
<protein>
    <submittedName>
        <fullName evidence="2">Uncharacterized protein</fullName>
    </submittedName>
</protein>
<comment type="caution">
    <text evidence="2">The sequence shown here is derived from an EMBL/GenBank/DDBJ whole genome shotgun (WGS) entry which is preliminary data.</text>
</comment>
<keyword evidence="3" id="KW-1185">Reference proteome</keyword>
<feature type="compositionally biased region" description="Basic and acidic residues" evidence="1">
    <location>
        <begin position="99"/>
        <end position="110"/>
    </location>
</feature>
<name>A0A923M818_9BURK</name>
<dbReference type="Proteomes" id="UP000596827">
    <property type="component" value="Unassembled WGS sequence"/>
</dbReference>
<accession>A0A923M818</accession>
<organism evidence="2 3">
    <name type="scientific">Ramlibacter albus</name>
    <dbReference type="NCBI Taxonomy" id="2079448"/>
    <lineage>
        <taxon>Bacteria</taxon>
        <taxon>Pseudomonadati</taxon>
        <taxon>Pseudomonadota</taxon>
        <taxon>Betaproteobacteria</taxon>
        <taxon>Burkholderiales</taxon>
        <taxon>Comamonadaceae</taxon>
        <taxon>Ramlibacter</taxon>
    </lineage>
</organism>
<gene>
    <name evidence="2" type="ORF">H8R02_14650</name>
</gene>
<feature type="region of interest" description="Disordered" evidence="1">
    <location>
        <begin position="99"/>
        <end position="119"/>
    </location>
</feature>
<evidence type="ECO:0000313" key="3">
    <source>
        <dbReference type="Proteomes" id="UP000596827"/>
    </source>
</evidence>
<proteinExistence type="predicted"/>
<dbReference type="AlphaFoldDB" id="A0A923M818"/>